<protein>
    <submittedName>
        <fullName evidence="2">Uncharacterized protein</fullName>
    </submittedName>
</protein>
<evidence type="ECO:0000313" key="2">
    <source>
        <dbReference type="EMBL" id="MBE2998640.1"/>
    </source>
</evidence>
<accession>A0ABR9P4I9</accession>
<dbReference type="EMBL" id="JADBGI010000006">
    <property type="protein sequence ID" value="MBE2998640.1"/>
    <property type="molecule type" value="Genomic_DNA"/>
</dbReference>
<evidence type="ECO:0000256" key="1">
    <source>
        <dbReference type="SAM" id="Phobius"/>
    </source>
</evidence>
<keyword evidence="1" id="KW-0472">Membrane</keyword>
<gene>
    <name evidence="2" type="ORF">IDM40_07980</name>
</gene>
<organism evidence="2 3">
    <name type="scientific">Nocardiopsis coralli</name>
    <dbReference type="NCBI Taxonomy" id="2772213"/>
    <lineage>
        <taxon>Bacteria</taxon>
        <taxon>Bacillati</taxon>
        <taxon>Actinomycetota</taxon>
        <taxon>Actinomycetes</taxon>
        <taxon>Streptosporangiales</taxon>
        <taxon>Nocardiopsidaceae</taxon>
        <taxon>Nocardiopsis</taxon>
    </lineage>
</organism>
<reference evidence="2 3" key="1">
    <citation type="submission" date="2020-09" db="EMBL/GenBank/DDBJ databases">
        <title>Diversity and distribution of actinomycetes associated with coral in the coast of Hainan.</title>
        <authorList>
            <person name="Li F."/>
        </authorList>
    </citation>
    <scope>NUCLEOTIDE SEQUENCE [LARGE SCALE GENOMIC DNA]</scope>
    <source>
        <strain evidence="2 3">HNM0947</strain>
    </source>
</reference>
<dbReference type="RefSeq" id="WP_193121297.1">
    <property type="nucleotide sequence ID" value="NZ_JADBGI010000006.1"/>
</dbReference>
<name>A0ABR9P4I9_9ACTN</name>
<evidence type="ECO:0000313" key="3">
    <source>
        <dbReference type="Proteomes" id="UP000806528"/>
    </source>
</evidence>
<dbReference type="Proteomes" id="UP000806528">
    <property type="component" value="Unassembled WGS sequence"/>
</dbReference>
<feature type="transmembrane region" description="Helical" evidence="1">
    <location>
        <begin position="36"/>
        <end position="62"/>
    </location>
</feature>
<comment type="caution">
    <text evidence="2">The sequence shown here is derived from an EMBL/GenBank/DDBJ whole genome shotgun (WGS) entry which is preliminary data.</text>
</comment>
<keyword evidence="1" id="KW-0812">Transmembrane</keyword>
<keyword evidence="1" id="KW-1133">Transmembrane helix</keyword>
<keyword evidence="3" id="KW-1185">Reference proteome</keyword>
<sequence length="68" mass="7254">MRNAATIVSFVVFIVAFVATRDLTRTFLASWVDLGGVALWAASFASSVALAGLAAGLVLQIFRFFDRG</sequence>
<proteinExistence type="predicted"/>